<keyword evidence="4" id="KW-1185">Reference proteome</keyword>
<dbReference type="GO" id="GO:0016020">
    <property type="term" value="C:membrane"/>
    <property type="evidence" value="ECO:0007669"/>
    <property type="project" value="InterPro"/>
</dbReference>
<dbReference type="EMBL" id="KV927099">
    <property type="protein sequence ID" value="PIO36502.1"/>
    <property type="molecule type" value="Genomic_DNA"/>
</dbReference>
<dbReference type="Pfam" id="PF08831">
    <property type="entry name" value="MHCassoc_trimer"/>
    <property type="match status" value="1"/>
</dbReference>
<dbReference type="GO" id="GO:0019882">
    <property type="term" value="P:antigen processing and presentation"/>
    <property type="evidence" value="ECO:0007669"/>
    <property type="project" value="InterPro"/>
</dbReference>
<name>A0A2G9S8M7_AQUCT</name>
<feature type="domain" description="MHC class II-associated invariant chain trimerisation" evidence="2">
    <location>
        <begin position="1"/>
        <end position="25"/>
    </location>
</feature>
<dbReference type="InterPro" id="IPR011988">
    <property type="entry name" value="MHC_II-assoc_invariant_trimer"/>
</dbReference>
<dbReference type="Proteomes" id="UP000228934">
    <property type="component" value="Unassembled WGS sequence"/>
</dbReference>
<organism evidence="3 4">
    <name type="scientific">Aquarana catesbeiana</name>
    <name type="common">American bullfrog</name>
    <name type="synonym">Rana catesbeiana</name>
    <dbReference type="NCBI Taxonomy" id="8400"/>
    <lineage>
        <taxon>Eukaryota</taxon>
        <taxon>Metazoa</taxon>
        <taxon>Chordata</taxon>
        <taxon>Craniata</taxon>
        <taxon>Vertebrata</taxon>
        <taxon>Euteleostomi</taxon>
        <taxon>Amphibia</taxon>
        <taxon>Batrachia</taxon>
        <taxon>Anura</taxon>
        <taxon>Neobatrachia</taxon>
        <taxon>Ranoidea</taxon>
        <taxon>Ranidae</taxon>
        <taxon>Aquarana</taxon>
    </lineage>
</organism>
<reference evidence="4" key="1">
    <citation type="journal article" date="2017" name="Nat. Commun.">
        <title>The North American bullfrog draft genome provides insight into hormonal regulation of long noncoding RNA.</title>
        <authorList>
            <person name="Hammond S.A."/>
            <person name="Warren R.L."/>
            <person name="Vandervalk B.P."/>
            <person name="Kucuk E."/>
            <person name="Khan H."/>
            <person name="Gibb E.A."/>
            <person name="Pandoh P."/>
            <person name="Kirk H."/>
            <person name="Zhao Y."/>
            <person name="Jones M."/>
            <person name="Mungall A.J."/>
            <person name="Coope R."/>
            <person name="Pleasance S."/>
            <person name="Moore R.A."/>
            <person name="Holt R.A."/>
            <person name="Round J.M."/>
            <person name="Ohora S."/>
            <person name="Walle B.V."/>
            <person name="Veldhoen N."/>
            <person name="Helbing C.C."/>
            <person name="Birol I."/>
        </authorList>
    </citation>
    <scope>NUCLEOTIDE SEQUENCE [LARGE SCALE GENOMIC DNA]</scope>
</reference>
<sequence>MVFDAWMQQWYLFYLVQNPETPTPTPAQNPKTPQPTPAPTGVGDLLEMWKDNDRLSENLVYASTSYSTDTEPSIIDESPS</sequence>
<evidence type="ECO:0000259" key="2">
    <source>
        <dbReference type="Pfam" id="PF08831"/>
    </source>
</evidence>
<protein>
    <recommendedName>
        <fullName evidence="2">MHC class II-associated invariant chain trimerisation domain-containing protein</fullName>
    </recommendedName>
</protein>
<accession>A0A2G9S8M7</accession>
<dbReference type="GO" id="GO:0070206">
    <property type="term" value="P:protein trimerization"/>
    <property type="evidence" value="ECO:0007669"/>
    <property type="project" value="InterPro"/>
</dbReference>
<dbReference type="GO" id="GO:0042289">
    <property type="term" value="F:MHC class II protein binding"/>
    <property type="evidence" value="ECO:0007669"/>
    <property type="project" value="InterPro"/>
</dbReference>
<feature type="region of interest" description="Disordered" evidence="1">
    <location>
        <begin position="19"/>
        <end position="41"/>
    </location>
</feature>
<evidence type="ECO:0000313" key="4">
    <source>
        <dbReference type="Proteomes" id="UP000228934"/>
    </source>
</evidence>
<dbReference type="AlphaFoldDB" id="A0A2G9S8M7"/>
<feature type="compositionally biased region" description="Pro residues" evidence="1">
    <location>
        <begin position="21"/>
        <end position="38"/>
    </location>
</feature>
<evidence type="ECO:0000313" key="3">
    <source>
        <dbReference type="EMBL" id="PIO36502.1"/>
    </source>
</evidence>
<gene>
    <name evidence="3" type="ORF">AB205_0003570</name>
</gene>
<dbReference type="Gene3D" id="1.10.870.10">
    <property type="entry name" value="MHC class II-associated invariant chain, trimerisation domain"/>
    <property type="match status" value="1"/>
</dbReference>
<dbReference type="SUPFAM" id="SSF48305">
    <property type="entry name" value="Class II MHC-associated invariant chain ectoplasmic trimerization domain"/>
    <property type="match status" value="1"/>
</dbReference>
<evidence type="ECO:0000256" key="1">
    <source>
        <dbReference type="SAM" id="MobiDB-lite"/>
    </source>
</evidence>
<feature type="non-terminal residue" evidence="3">
    <location>
        <position position="80"/>
    </location>
</feature>
<dbReference type="InterPro" id="IPR036613">
    <property type="entry name" value="MHCII_invariant_trimer_sf"/>
</dbReference>
<proteinExistence type="predicted"/>